<keyword evidence="10" id="KW-1185">Reference proteome</keyword>
<proteinExistence type="inferred from homology"/>
<keyword evidence="7" id="KW-0862">Zinc</keyword>
<dbReference type="PANTHER" id="PTHR32494:SF19">
    <property type="entry name" value="ALLANTOATE DEIMINASE-RELATED"/>
    <property type="match status" value="1"/>
</dbReference>
<dbReference type="GO" id="GO:0016813">
    <property type="term" value="F:hydrolase activity, acting on carbon-nitrogen (but not peptide) bonds, in linear amidines"/>
    <property type="evidence" value="ECO:0007669"/>
    <property type="project" value="InterPro"/>
</dbReference>
<feature type="binding site" evidence="8">
    <location>
        <position position="213"/>
    </location>
    <ligand>
        <name>allantoate</name>
        <dbReference type="ChEBI" id="CHEBI:17536"/>
    </ligand>
</feature>
<dbReference type="CDD" id="cd03884">
    <property type="entry name" value="M20_bAS"/>
    <property type="match status" value="1"/>
</dbReference>
<protein>
    <submittedName>
        <fullName evidence="9">Allantoate deiminase</fullName>
    </submittedName>
</protein>
<feature type="binding site" evidence="7">
    <location>
        <position position="89"/>
    </location>
    <ligand>
        <name>Zn(2+)</name>
        <dbReference type="ChEBI" id="CHEBI:29105"/>
        <label>1</label>
    </ligand>
</feature>
<sequence length="415" mass="43311">MTDWGKEAAARLEAIAAISEPGPGVTRLPYTQEHRRALELLESWMLEAGLSVTLDAAGTLVGRLDGPEGAGTFYLGSHQDSVHHGGAFDGIMGVVLSILSLEKLRAEGGTLPFSVEVLAFADEEGVRFPTALLGSRALAGTADTAVLDMADAEGTTLRDALRAFGCDPDELGMLARPRAGALGFLETHIEQGPVLETQGQALAAVSTICGIERHAVTLTGATGHAGTLPMEGRRDALVGAAALVTEVNRLGRETSDLRATVGALDVSPNVVNAVPGHVRMTAEFRSPRDKVREAAGQTLQRFAVQKAERMGLDVAVERTYAQPAQPCDAALTEVLLGAIQEGGGAGCLLPSGATHDASAMADLCPVVMLFVRCRNGVSHVPEEHVDPADLGRAVETLSAFLRRLQPAGPSRPASS</sequence>
<evidence type="ECO:0000256" key="5">
    <source>
        <dbReference type="ARBA" id="ARBA00022801"/>
    </source>
</evidence>
<evidence type="ECO:0000256" key="4">
    <source>
        <dbReference type="ARBA" id="ARBA00022723"/>
    </source>
</evidence>
<dbReference type="EMBL" id="FOXA01000019">
    <property type="protein sequence ID" value="SFP92445.1"/>
    <property type="molecule type" value="Genomic_DNA"/>
</dbReference>
<comment type="cofactor">
    <cofactor evidence="1">
        <name>Mn(2+)</name>
        <dbReference type="ChEBI" id="CHEBI:29035"/>
    </cofactor>
</comment>
<feature type="binding site" evidence="7">
    <location>
        <position position="124"/>
    </location>
    <ligand>
        <name>Zn(2+)</name>
        <dbReference type="ChEBI" id="CHEBI:29105"/>
        <label>2</label>
    </ligand>
</feature>
<dbReference type="PANTHER" id="PTHR32494">
    <property type="entry name" value="ALLANTOATE DEIMINASE-RELATED"/>
    <property type="match status" value="1"/>
</dbReference>
<dbReference type="Pfam" id="PF01546">
    <property type="entry name" value="Peptidase_M20"/>
    <property type="match status" value="1"/>
</dbReference>
<evidence type="ECO:0000256" key="6">
    <source>
        <dbReference type="ARBA" id="ARBA00023211"/>
    </source>
</evidence>
<dbReference type="STRING" id="441119.SAMN04488047_1195"/>
<keyword evidence="6" id="KW-0464">Manganese</keyword>
<dbReference type="SUPFAM" id="SSF53187">
    <property type="entry name" value="Zn-dependent exopeptidases"/>
    <property type="match status" value="1"/>
</dbReference>
<evidence type="ECO:0000256" key="3">
    <source>
        <dbReference type="ARBA" id="ARBA00011738"/>
    </source>
</evidence>
<feature type="binding site" evidence="8">
    <location>
        <position position="285"/>
    </location>
    <ligand>
        <name>allantoate</name>
        <dbReference type="ChEBI" id="CHEBI:17536"/>
    </ligand>
</feature>
<keyword evidence="5" id="KW-0378">Hydrolase</keyword>
<organism evidence="9 10">
    <name type="scientific">Tranquillimonas alkanivorans</name>
    <dbReference type="NCBI Taxonomy" id="441119"/>
    <lineage>
        <taxon>Bacteria</taxon>
        <taxon>Pseudomonadati</taxon>
        <taxon>Pseudomonadota</taxon>
        <taxon>Alphaproteobacteria</taxon>
        <taxon>Rhodobacterales</taxon>
        <taxon>Roseobacteraceae</taxon>
        <taxon>Tranquillimonas</taxon>
    </lineage>
</organism>
<evidence type="ECO:0000256" key="8">
    <source>
        <dbReference type="PIRSR" id="PIRSR001235-2"/>
    </source>
</evidence>
<dbReference type="Gene3D" id="3.30.70.360">
    <property type="match status" value="1"/>
</dbReference>
<name>A0A1I5UB63_9RHOB</name>
<dbReference type="Proteomes" id="UP000199356">
    <property type="component" value="Unassembled WGS sequence"/>
</dbReference>
<feature type="binding site" evidence="7">
    <location>
        <position position="78"/>
    </location>
    <ligand>
        <name>Zn(2+)</name>
        <dbReference type="ChEBI" id="CHEBI:29105"/>
        <label>1</label>
    </ligand>
</feature>
<comment type="cofactor">
    <cofactor evidence="7">
        <name>Zn(2+)</name>
        <dbReference type="ChEBI" id="CHEBI:29105"/>
    </cofactor>
    <text evidence="7">Binds 2 Zn(2+) ions per subunit.</text>
</comment>
<evidence type="ECO:0000313" key="9">
    <source>
        <dbReference type="EMBL" id="SFP92445.1"/>
    </source>
</evidence>
<dbReference type="NCBIfam" id="TIGR01879">
    <property type="entry name" value="hydantase"/>
    <property type="match status" value="1"/>
</dbReference>
<dbReference type="SUPFAM" id="SSF55031">
    <property type="entry name" value="Bacterial exopeptidase dimerisation domain"/>
    <property type="match status" value="1"/>
</dbReference>
<dbReference type="InterPro" id="IPR036264">
    <property type="entry name" value="Bact_exopeptidase_dim_dom"/>
</dbReference>
<dbReference type="RefSeq" id="WP_093424570.1">
    <property type="nucleotide sequence ID" value="NZ_FOXA01000019.1"/>
</dbReference>
<comment type="similarity">
    <text evidence="2">Belongs to the peptidase M20 family.</text>
</comment>
<dbReference type="Gene3D" id="3.40.630.10">
    <property type="entry name" value="Zn peptidases"/>
    <property type="match status" value="1"/>
</dbReference>
<dbReference type="AlphaFoldDB" id="A0A1I5UB63"/>
<gene>
    <name evidence="9" type="ORF">SAMN04488047_1195</name>
</gene>
<comment type="subunit">
    <text evidence="3">Homodimer.</text>
</comment>
<feature type="binding site" evidence="7">
    <location>
        <position position="379"/>
    </location>
    <ligand>
        <name>Zn(2+)</name>
        <dbReference type="ChEBI" id="CHEBI:29105"/>
        <label>2</label>
    </ligand>
</feature>
<accession>A0A1I5UB63</accession>
<dbReference type="InterPro" id="IPR002933">
    <property type="entry name" value="Peptidase_M20"/>
</dbReference>
<evidence type="ECO:0000256" key="2">
    <source>
        <dbReference type="ARBA" id="ARBA00006153"/>
    </source>
</evidence>
<reference evidence="9 10" key="1">
    <citation type="submission" date="2016-10" db="EMBL/GenBank/DDBJ databases">
        <authorList>
            <person name="de Groot N.N."/>
        </authorList>
    </citation>
    <scope>NUCLEOTIDE SEQUENCE [LARGE SCALE GENOMIC DNA]</scope>
    <source>
        <strain evidence="9 10">DSM 19547</strain>
    </source>
</reference>
<feature type="binding site" evidence="7">
    <location>
        <position position="188"/>
    </location>
    <ligand>
        <name>Zn(2+)</name>
        <dbReference type="ChEBI" id="CHEBI:29105"/>
        <label>1</label>
    </ligand>
</feature>
<dbReference type="InterPro" id="IPR010158">
    <property type="entry name" value="Amidase_Cbmase"/>
</dbReference>
<feature type="binding site" evidence="8">
    <location>
        <position position="272"/>
    </location>
    <ligand>
        <name>allantoate</name>
        <dbReference type="ChEBI" id="CHEBI:17536"/>
    </ligand>
</feature>
<keyword evidence="4 7" id="KW-0479">Metal-binding</keyword>
<feature type="binding site" evidence="7">
    <location>
        <position position="89"/>
    </location>
    <ligand>
        <name>Zn(2+)</name>
        <dbReference type="ChEBI" id="CHEBI:29105"/>
        <label>2</label>
    </ligand>
</feature>
<dbReference type="GO" id="GO:0046872">
    <property type="term" value="F:metal ion binding"/>
    <property type="evidence" value="ECO:0007669"/>
    <property type="project" value="UniProtKB-KW"/>
</dbReference>
<dbReference type="OrthoDB" id="9808195at2"/>
<evidence type="ECO:0000256" key="7">
    <source>
        <dbReference type="PIRSR" id="PIRSR001235-1"/>
    </source>
</evidence>
<evidence type="ECO:0000256" key="1">
    <source>
        <dbReference type="ARBA" id="ARBA00001936"/>
    </source>
</evidence>
<evidence type="ECO:0000313" key="10">
    <source>
        <dbReference type="Proteomes" id="UP000199356"/>
    </source>
</evidence>
<dbReference type="PIRSF" id="PIRSF001235">
    <property type="entry name" value="Amidase_carbamoylase"/>
    <property type="match status" value="1"/>
</dbReference>